<reference evidence="1" key="1">
    <citation type="submission" date="2021-02" db="EMBL/GenBank/DDBJ databases">
        <authorList>
            <consortium name="DOE Joint Genome Institute"/>
            <person name="Ahrendt S."/>
            <person name="Looney B.P."/>
            <person name="Miyauchi S."/>
            <person name="Morin E."/>
            <person name="Drula E."/>
            <person name="Courty P.E."/>
            <person name="Chicoki N."/>
            <person name="Fauchery L."/>
            <person name="Kohler A."/>
            <person name="Kuo A."/>
            <person name="Labutti K."/>
            <person name="Pangilinan J."/>
            <person name="Lipzen A."/>
            <person name="Riley R."/>
            <person name="Andreopoulos W."/>
            <person name="He G."/>
            <person name="Johnson J."/>
            <person name="Barry K.W."/>
            <person name="Grigoriev I.V."/>
            <person name="Nagy L."/>
            <person name="Hibbett D."/>
            <person name="Henrissat B."/>
            <person name="Matheny P.B."/>
            <person name="Labbe J."/>
            <person name="Martin F."/>
        </authorList>
    </citation>
    <scope>NUCLEOTIDE SEQUENCE</scope>
    <source>
        <strain evidence="1">FP105234-sp</strain>
    </source>
</reference>
<gene>
    <name evidence="1" type="ORF">FA95DRAFT_1565981</name>
</gene>
<reference evidence="1" key="2">
    <citation type="journal article" date="2022" name="New Phytol.">
        <title>Evolutionary transition to the ectomycorrhizal habit in the genomes of a hyperdiverse lineage of mushroom-forming fungi.</title>
        <authorList>
            <person name="Looney B."/>
            <person name="Miyauchi S."/>
            <person name="Morin E."/>
            <person name="Drula E."/>
            <person name="Courty P.E."/>
            <person name="Kohler A."/>
            <person name="Kuo A."/>
            <person name="LaButti K."/>
            <person name="Pangilinan J."/>
            <person name="Lipzen A."/>
            <person name="Riley R."/>
            <person name="Andreopoulos W."/>
            <person name="He G."/>
            <person name="Johnson J."/>
            <person name="Nolan M."/>
            <person name="Tritt A."/>
            <person name="Barry K.W."/>
            <person name="Grigoriev I.V."/>
            <person name="Nagy L.G."/>
            <person name="Hibbett D."/>
            <person name="Henrissat B."/>
            <person name="Matheny P.B."/>
            <person name="Labbe J."/>
            <person name="Martin F.M."/>
        </authorList>
    </citation>
    <scope>NUCLEOTIDE SEQUENCE</scope>
    <source>
        <strain evidence="1">FP105234-sp</strain>
    </source>
</reference>
<feature type="non-terminal residue" evidence="1">
    <location>
        <position position="549"/>
    </location>
</feature>
<comment type="caution">
    <text evidence="1">The sequence shown here is derived from an EMBL/GenBank/DDBJ whole genome shotgun (WGS) entry which is preliminary data.</text>
</comment>
<protein>
    <submittedName>
        <fullName evidence="1">Uncharacterized protein</fullName>
    </submittedName>
</protein>
<keyword evidence="2" id="KW-1185">Reference proteome</keyword>
<organism evidence="1 2">
    <name type="scientific">Auriscalpium vulgare</name>
    <dbReference type="NCBI Taxonomy" id="40419"/>
    <lineage>
        <taxon>Eukaryota</taxon>
        <taxon>Fungi</taxon>
        <taxon>Dikarya</taxon>
        <taxon>Basidiomycota</taxon>
        <taxon>Agaricomycotina</taxon>
        <taxon>Agaricomycetes</taxon>
        <taxon>Russulales</taxon>
        <taxon>Auriscalpiaceae</taxon>
        <taxon>Auriscalpium</taxon>
    </lineage>
</organism>
<evidence type="ECO:0000313" key="2">
    <source>
        <dbReference type="Proteomes" id="UP000814033"/>
    </source>
</evidence>
<evidence type="ECO:0000313" key="1">
    <source>
        <dbReference type="EMBL" id="KAI0040907.1"/>
    </source>
</evidence>
<accession>A0ACB8RAL6</accession>
<dbReference type="Proteomes" id="UP000814033">
    <property type="component" value="Unassembled WGS sequence"/>
</dbReference>
<name>A0ACB8RAL6_9AGAM</name>
<proteinExistence type="predicted"/>
<sequence length="549" mass="61389">MVGLPLKHCIRRLAFFLRRRRPSTRPLSENEVLAQAQQSDDTTSLQPTLEETDEQATVRRAHAAEHNALQAICRLPPELLAIIFAYVASENLCYGINLTFTCQHFRRIAIAQPTIWANNIAFNVSSEWRELMLVRAQDVPLTIALFRHGSRGCFFQFVVPPTDLDFISSHLYRTDTLRFISGWPNQCLLDCFVGHPAPVLQRLEVFIRDYDPDVPFQFPPHFLGDAAPRLRHLTLSTASRHPWEIPFMRGLASLEMTYNCLLGRMPPLGELLDALDNMPQLKRLRLNISKPPNTGDQVVSVAPQRIVTLPNLTEMHLRTLLARGADILPHIAFPTSTPLHIIVDIWGDHDPAVFDKELSTYLALPRAPVAKLIIAPPPSDENHTYVPDVAIEVSAWHVNAPGGSSSDFSLEVNVFRNFEFRLEVIRAPAFSSAVLRAFASPDLQALTIVDDSWKENAAWPLTGGDSAGLRTLEVSGNVANALTRAVTNNPPAEEFLPSLTTLTLHNTTVEQVSDMEAPRCTVFRHPMTDWLAARKEAGRPVELIMDVFG</sequence>
<dbReference type="EMBL" id="MU276159">
    <property type="protein sequence ID" value="KAI0040907.1"/>
    <property type="molecule type" value="Genomic_DNA"/>
</dbReference>